<dbReference type="PANTHER" id="PTHR31790:SF610">
    <property type="entry name" value="F-BOX PROTEIN"/>
    <property type="match status" value="1"/>
</dbReference>
<comment type="caution">
    <text evidence="1">The sequence shown here is derived from an EMBL/GenBank/DDBJ whole genome shotgun (WGS) entry which is preliminary data.</text>
</comment>
<reference evidence="1 2" key="1">
    <citation type="submission" date="2023-10" db="EMBL/GenBank/DDBJ databases">
        <title>Genome-Wide Identification Analysis in wild type Solanum Pinnatisectum Reveals Some Genes Defensing Phytophthora Infestans.</title>
        <authorList>
            <person name="Sun C."/>
        </authorList>
    </citation>
    <scope>NUCLEOTIDE SEQUENCE [LARGE SCALE GENOMIC DNA]</scope>
    <source>
        <strain evidence="1">LQN</strain>
        <tissue evidence="1">Leaf</tissue>
    </source>
</reference>
<evidence type="ECO:0000313" key="1">
    <source>
        <dbReference type="EMBL" id="KAK4732784.1"/>
    </source>
</evidence>
<dbReference type="PANTHER" id="PTHR31790">
    <property type="entry name" value="OS02G0783600 PROTEIN"/>
    <property type="match status" value="1"/>
</dbReference>
<accession>A0AAV9M7D1</accession>
<protein>
    <submittedName>
        <fullName evidence="1">Uncharacterized protein</fullName>
    </submittedName>
</protein>
<keyword evidence="2" id="KW-1185">Reference proteome</keyword>
<dbReference type="AlphaFoldDB" id="A0AAV9M7D1"/>
<sequence>MLGFDLPENNLKDRSVSSLLSDHVTTTIDLDYPPKESHQSIKTVGSVNGLICNPSIMKLKKLPDSETSYVFSYGFEYDELHDDYKVVGITRSVRMFVNGKLHWAITTKRFSNYNYNYWDIIFVDLADGRWGEINKNPWAEKEILFSYRASVCWEMIFVCLLDQSS</sequence>
<dbReference type="InterPro" id="IPR052361">
    <property type="entry name" value="F-box_domain"/>
</dbReference>
<gene>
    <name evidence="1" type="ORF">R3W88_025772</name>
</gene>
<evidence type="ECO:0000313" key="2">
    <source>
        <dbReference type="Proteomes" id="UP001311915"/>
    </source>
</evidence>
<name>A0AAV9M7D1_9SOLN</name>
<dbReference type="Proteomes" id="UP001311915">
    <property type="component" value="Unassembled WGS sequence"/>
</dbReference>
<dbReference type="EMBL" id="JAWPEI010000003">
    <property type="protein sequence ID" value="KAK4732784.1"/>
    <property type="molecule type" value="Genomic_DNA"/>
</dbReference>
<organism evidence="1 2">
    <name type="scientific">Solanum pinnatisectum</name>
    <name type="common">tansyleaf nightshade</name>
    <dbReference type="NCBI Taxonomy" id="50273"/>
    <lineage>
        <taxon>Eukaryota</taxon>
        <taxon>Viridiplantae</taxon>
        <taxon>Streptophyta</taxon>
        <taxon>Embryophyta</taxon>
        <taxon>Tracheophyta</taxon>
        <taxon>Spermatophyta</taxon>
        <taxon>Magnoliopsida</taxon>
        <taxon>eudicotyledons</taxon>
        <taxon>Gunneridae</taxon>
        <taxon>Pentapetalae</taxon>
        <taxon>asterids</taxon>
        <taxon>lamiids</taxon>
        <taxon>Solanales</taxon>
        <taxon>Solanaceae</taxon>
        <taxon>Solanoideae</taxon>
        <taxon>Solaneae</taxon>
        <taxon>Solanum</taxon>
    </lineage>
</organism>
<proteinExistence type="predicted"/>